<name>A0A6J5SZY8_9CAUD</name>
<organism evidence="1">
    <name type="scientific">uncultured Caudovirales phage</name>
    <dbReference type="NCBI Taxonomy" id="2100421"/>
    <lineage>
        <taxon>Viruses</taxon>
        <taxon>Duplodnaviria</taxon>
        <taxon>Heunggongvirae</taxon>
        <taxon>Uroviricota</taxon>
        <taxon>Caudoviricetes</taxon>
        <taxon>Peduoviridae</taxon>
        <taxon>Maltschvirus</taxon>
        <taxon>Maltschvirus maltsch</taxon>
    </lineage>
</organism>
<accession>A0A6J5SZY8</accession>
<gene>
    <name evidence="1" type="ORF">UFOVP1636_56</name>
</gene>
<proteinExistence type="predicted"/>
<evidence type="ECO:0000313" key="1">
    <source>
        <dbReference type="EMBL" id="CAB4220840.1"/>
    </source>
</evidence>
<sequence>MAEFPVSMPAQVTASLTTVGKVEHGDSDVPVVVENVQVLVESDVALFVHVCIIASDGQDVNRFSSYLLQSFSEFPETLIGPVIDYSPYTAYRPVAQSP</sequence>
<dbReference type="EMBL" id="LR797503">
    <property type="protein sequence ID" value="CAB4220840.1"/>
    <property type="molecule type" value="Genomic_DNA"/>
</dbReference>
<protein>
    <submittedName>
        <fullName evidence="1">Uncharacterized protein</fullName>
    </submittedName>
</protein>
<reference evidence="1" key="1">
    <citation type="submission" date="2020-05" db="EMBL/GenBank/DDBJ databases">
        <authorList>
            <person name="Chiriac C."/>
            <person name="Salcher M."/>
            <person name="Ghai R."/>
            <person name="Kavagutti S V."/>
        </authorList>
    </citation>
    <scope>NUCLEOTIDE SEQUENCE</scope>
</reference>